<dbReference type="Pfam" id="PF03959">
    <property type="entry name" value="FSH1"/>
    <property type="match status" value="1"/>
</dbReference>
<dbReference type="InterPro" id="IPR005645">
    <property type="entry name" value="FSH-like_dom"/>
</dbReference>
<evidence type="ECO:0000313" key="4">
    <source>
        <dbReference type="Proteomes" id="UP000887565"/>
    </source>
</evidence>
<dbReference type="Proteomes" id="UP000887565">
    <property type="component" value="Unplaced"/>
</dbReference>
<dbReference type="SUPFAM" id="SSF53474">
    <property type="entry name" value="alpha/beta-Hydrolases"/>
    <property type="match status" value="1"/>
</dbReference>
<accession>A0A915JI58</accession>
<dbReference type="GO" id="GO:0005737">
    <property type="term" value="C:cytoplasm"/>
    <property type="evidence" value="ECO:0007669"/>
    <property type="project" value="TreeGrafter"/>
</dbReference>
<dbReference type="PANTHER" id="PTHR48070:SF6">
    <property type="entry name" value="ESTERASE OVCA2"/>
    <property type="match status" value="1"/>
</dbReference>
<dbReference type="AlphaFoldDB" id="A0A915JI58"/>
<dbReference type="InterPro" id="IPR029058">
    <property type="entry name" value="AB_hydrolase_fold"/>
</dbReference>
<evidence type="ECO:0000313" key="5">
    <source>
        <dbReference type="WBParaSite" id="nRc.2.0.1.t25803-RA"/>
    </source>
</evidence>
<feature type="domain" description="Serine hydrolase" evidence="3">
    <location>
        <begin position="71"/>
        <end position="150"/>
    </location>
</feature>
<keyword evidence="2" id="KW-0378">Hydrolase</keyword>
<evidence type="ECO:0000259" key="3">
    <source>
        <dbReference type="Pfam" id="PF03959"/>
    </source>
</evidence>
<dbReference type="Gene3D" id="3.40.50.1820">
    <property type="entry name" value="alpha/beta hydrolase"/>
    <property type="match status" value="1"/>
</dbReference>
<dbReference type="PANTHER" id="PTHR48070">
    <property type="entry name" value="ESTERASE OVCA2"/>
    <property type="match status" value="1"/>
</dbReference>
<dbReference type="GO" id="GO:0016787">
    <property type="term" value="F:hydrolase activity"/>
    <property type="evidence" value="ECO:0007669"/>
    <property type="project" value="UniProtKB-KW"/>
</dbReference>
<protein>
    <submittedName>
        <fullName evidence="5">Serine hydrolase FSH domain-containing protein</fullName>
    </submittedName>
</protein>
<reference evidence="5" key="1">
    <citation type="submission" date="2022-11" db="UniProtKB">
        <authorList>
            <consortium name="WormBaseParasite"/>
        </authorList>
    </citation>
    <scope>IDENTIFICATION</scope>
</reference>
<dbReference type="WBParaSite" id="nRc.2.0.1.t25803-RA">
    <property type="protein sequence ID" value="nRc.2.0.1.t25803-RA"/>
    <property type="gene ID" value="nRc.2.0.1.g25803"/>
</dbReference>
<dbReference type="InterPro" id="IPR050593">
    <property type="entry name" value="LovG"/>
</dbReference>
<evidence type="ECO:0000256" key="1">
    <source>
        <dbReference type="ARBA" id="ARBA00005863"/>
    </source>
</evidence>
<evidence type="ECO:0000256" key="2">
    <source>
        <dbReference type="ARBA" id="ARBA00022801"/>
    </source>
</evidence>
<comment type="similarity">
    <text evidence="1">Belongs to the LovG family.</text>
</comment>
<organism evidence="4 5">
    <name type="scientific">Romanomermis culicivorax</name>
    <name type="common">Nematode worm</name>
    <dbReference type="NCBI Taxonomy" id="13658"/>
    <lineage>
        <taxon>Eukaryota</taxon>
        <taxon>Metazoa</taxon>
        <taxon>Ecdysozoa</taxon>
        <taxon>Nematoda</taxon>
        <taxon>Enoplea</taxon>
        <taxon>Dorylaimia</taxon>
        <taxon>Mermithida</taxon>
        <taxon>Mermithoidea</taxon>
        <taxon>Mermithidae</taxon>
        <taxon>Romanomermis</taxon>
    </lineage>
</organism>
<keyword evidence="4" id="KW-1185">Reference proteome</keyword>
<proteinExistence type="inferred from homology"/>
<dbReference type="GO" id="GO:0005634">
    <property type="term" value="C:nucleus"/>
    <property type="evidence" value="ECO:0007669"/>
    <property type="project" value="TreeGrafter"/>
</dbReference>
<sequence>MVTDFISAPHLVPQAVNDGQEDDSANNGTEDQRTWFNFHENPNLFIDRTNFLDMYVGFDETQILLKKTIEENYKFRFVILISGLMKSEAVQKFLVEHAPKFRVRSLHIMGSNDNVVSNDKSRAVLDLFENAILYVHSGGHFVPTSGPNRKEFYEIFDKFIFSDDGCVQSSYKKQTMQYIRRNCRAECLIGGIM</sequence>
<name>A0A915JI58_ROMCU</name>